<organism evidence="3 4">
    <name type="scientific">Cylicocyclus nassatus</name>
    <name type="common">Nematode worm</name>
    <dbReference type="NCBI Taxonomy" id="53992"/>
    <lineage>
        <taxon>Eukaryota</taxon>
        <taxon>Metazoa</taxon>
        <taxon>Ecdysozoa</taxon>
        <taxon>Nematoda</taxon>
        <taxon>Chromadorea</taxon>
        <taxon>Rhabditida</taxon>
        <taxon>Rhabditina</taxon>
        <taxon>Rhabditomorpha</taxon>
        <taxon>Strongyloidea</taxon>
        <taxon>Strongylidae</taxon>
        <taxon>Cylicocyclus</taxon>
    </lineage>
</organism>
<evidence type="ECO:0000313" key="3">
    <source>
        <dbReference type="EMBL" id="CAJ0596170.1"/>
    </source>
</evidence>
<accession>A0AA36GPY3</accession>
<evidence type="ECO:0000256" key="1">
    <source>
        <dbReference type="SAM" id="Coils"/>
    </source>
</evidence>
<evidence type="ECO:0000256" key="2">
    <source>
        <dbReference type="SAM" id="MobiDB-lite"/>
    </source>
</evidence>
<feature type="region of interest" description="Disordered" evidence="2">
    <location>
        <begin position="18"/>
        <end position="63"/>
    </location>
</feature>
<sequence length="262" mass="29007">MESRSKFACLNIDDDSDEEFTNVTKGKKGGSHKTDSHKVKNGGSLIVHSVEKRPKAKRGPKAKVVDDATGLVVQDADENYAAEQKFREDLKRAMRESAQLASSQNRSSSSNSEKAPGLTAGSSAKNDQENPSNKESLSIVEKILSSIEDESRKLSAGFDRTDSKDDSMIIALYRSKLTEAIEQTLEANEKAQAAQADVEKYRMKYRKLVELFRDAELSERAKLVMDLERARTAQSDLGTQLAATQKEVEQYKSKLRSLGALK</sequence>
<evidence type="ECO:0000313" key="4">
    <source>
        <dbReference type="Proteomes" id="UP001176961"/>
    </source>
</evidence>
<protein>
    <submittedName>
        <fullName evidence="3">Uncharacterized protein</fullName>
    </submittedName>
</protein>
<feature type="compositionally biased region" description="Low complexity" evidence="2">
    <location>
        <begin position="97"/>
        <end position="112"/>
    </location>
</feature>
<dbReference type="Proteomes" id="UP001176961">
    <property type="component" value="Unassembled WGS sequence"/>
</dbReference>
<keyword evidence="1" id="KW-0175">Coiled coil</keyword>
<comment type="caution">
    <text evidence="3">The sequence shown here is derived from an EMBL/GenBank/DDBJ whole genome shotgun (WGS) entry which is preliminary data.</text>
</comment>
<reference evidence="3" key="1">
    <citation type="submission" date="2023-07" db="EMBL/GenBank/DDBJ databases">
        <authorList>
            <consortium name="CYATHOMIX"/>
        </authorList>
    </citation>
    <scope>NUCLEOTIDE SEQUENCE</scope>
    <source>
        <strain evidence="3">N/A</strain>
    </source>
</reference>
<gene>
    <name evidence="3" type="ORF">CYNAS_LOCUS8153</name>
</gene>
<feature type="coiled-coil region" evidence="1">
    <location>
        <begin position="174"/>
        <end position="211"/>
    </location>
</feature>
<feature type="region of interest" description="Disordered" evidence="2">
    <location>
        <begin position="87"/>
        <end position="137"/>
    </location>
</feature>
<dbReference type="AlphaFoldDB" id="A0AA36GPY3"/>
<feature type="compositionally biased region" description="Polar residues" evidence="2">
    <location>
        <begin position="120"/>
        <end position="136"/>
    </location>
</feature>
<name>A0AA36GPY3_CYLNA</name>
<dbReference type="EMBL" id="CATQJL010000112">
    <property type="protein sequence ID" value="CAJ0596170.1"/>
    <property type="molecule type" value="Genomic_DNA"/>
</dbReference>
<proteinExistence type="predicted"/>
<keyword evidence="4" id="KW-1185">Reference proteome</keyword>